<dbReference type="Gene3D" id="3.40.395.10">
    <property type="entry name" value="Adenoviral Proteinase, Chain A"/>
    <property type="match status" value="1"/>
</dbReference>
<feature type="region of interest" description="Disordered" evidence="4">
    <location>
        <begin position="453"/>
        <end position="478"/>
    </location>
</feature>
<evidence type="ECO:0000256" key="2">
    <source>
        <dbReference type="ARBA" id="ARBA00022670"/>
    </source>
</evidence>
<evidence type="ECO:0000256" key="3">
    <source>
        <dbReference type="ARBA" id="ARBA00022801"/>
    </source>
</evidence>
<dbReference type="InterPro" id="IPR038765">
    <property type="entry name" value="Papain-like_cys_pep_sf"/>
</dbReference>
<comment type="similarity">
    <text evidence="1">Belongs to the peptidase C48 family.</text>
</comment>
<gene>
    <name evidence="6" type="ORF">TRAES_3BF019900010CFD_c1</name>
</gene>
<feature type="compositionally biased region" description="Basic and acidic residues" evidence="4">
    <location>
        <begin position="566"/>
        <end position="587"/>
    </location>
</feature>
<dbReference type="PROSITE" id="PS50600">
    <property type="entry name" value="ULP_PROTEASE"/>
    <property type="match status" value="1"/>
</dbReference>
<feature type="domain" description="Ubiquitin-like protease family profile" evidence="5">
    <location>
        <begin position="842"/>
        <end position="1016"/>
    </location>
</feature>
<dbReference type="SUPFAM" id="SSF54001">
    <property type="entry name" value="Cysteine proteinases"/>
    <property type="match status" value="1"/>
</dbReference>
<dbReference type="GO" id="GO:0008234">
    <property type="term" value="F:cysteine-type peptidase activity"/>
    <property type="evidence" value="ECO:0007669"/>
    <property type="project" value="InterPro"/>
</dbReference>
<sequence>MGQFNTHREGVLTWKTLILIRMHAAVRETISRAVGSRRIVRSGRFLTGGCGRACPAYLFCSYPRELGRPSCFHPPCRRPEIHNRGGAEELDPAGTTREPEVRTAASTVDHGAELHDHPVVAAADESYMTDEEVMEPDTVFNQRFATKRLLEVAKTKLNPSKRHCINETGFGDLMSISPFIAPHDLMEWLTINIDTNSRELRLSQNKVIVFTRDMVKKVFNIPSGNRPVELFKRHEHCELHNIYHKNGRAPIMHTVDVLHRARNDDGDTTKRSWVLLALATVLTPSTGNMVPLEYLKSLEEMDKVTEFAWDEHVLSVAMREVKKCQDKIKSQATSFWVGGCFPMLAVIYMDHLIFPQAAINEHQLNYSLPRACFVHQTDFDLVLDFDKDKLSLGKASFGKCRFRPLSETPYAPLPAQGPVGNISEVAQDQQVSDNPDCDDTQYCGAGNINFNDNQDDVAAKENPMEGSNPTDNGKSTNEDVCGSLDDCLQNPAPFGAELELPSHIYDNHTKLYDAKLKGALSSYGQVLQAIHCKPMEQLLKDVHVASSSSQEAADVTFDVPPPRSNVVDKSDGHGCSKESSREKFVDEPTTDKVFEPAEGARSNCASSIAHEPNGGDVVELGTGSSVVVSENLGRCFETANDKVSSGEDIEHGHQLSHRNHSVPTSVVGHWSDVPSMSLFQEGTEAYDWWISVPNVDANSNAPTHGNTVTTPKSCDVFYVTPQAPISTEAEVLVYDVTPISVAPLSSGTADGPSKPQEELVVLVSSREPSPVLNEEKLKRKDEKKLKSKKRVGSPMSARSKHKKIKTGSKMEAMYQYYVMKRYKMKKMKRGEIEPPFIRIGDFHITYTNFQKSLKPRAQICNEVMSLFIETFNIEQLSSSNKQKKFAFSVLMSLQLSVHPEVFDLSVCARELRRACQNFQISVFDLLFFTIVHDGHWIVCVVNLLHKEFNMFDSLDNGKLDVVARNLLTNFKRIAIEEPDFKVDLSSFKPDWPLLDYPQQTTHFDCGLFSTLYLENFDGKRMKDFKKQTMLDVRKTIASKLFFHPLNKVCPADVHRAVIVA</sequence>
<name>A0A7G2IFR4_WHEAT</name>
<comment type="caution">
    <text evidence="6">The sequence shown here is derived from an EMBL/GenBank/DDBJ whole genome shotgun (WGS) entry which is preliminary data.</text>
</comment>
<keyword evidence="2" id="KW-0645">Protease</keyword>
<protein>
    <submittedName>
        <fullName evidence="6">(bread wheat) hypothetical protein</fullName>
    </submittedName>
</protein>
<proteinExistence type="inferred from homology"/>
<feature type="region of interest" description="Disordered" evidence="4">
    <location>
        <begin position="779"/>
        <end position="804"/>
    </location>
</feature>
<dbReference type="Pfam" id="PF02902">
    <property type="entry name" value="Peptidase_C48"/>
    <property type="match status" value="1"/>
</dbReference>
<keyword evidence="3" id="KW-0378">Hydrolase</keyword>
<accession>A0A7G2IFR4</accession>
<evidence type="ECO:0000256" key="1">
    <source>
        <dbReference type="ARBA" id="ARBA00005234"/>
    </source>
</evidence>
<dbReference type="InterPro" id="IPR003653">
    <property type="entry name" value="Peptidase_C48_C"/>
</dbReference>
<organism evidence="6">
    <name type="scientific">Triticum aestivum</name>
    <name type="common">Wheat</name>
    <dbReference type="NCBI Taxonomy" id="4565"/>
    <lineage>
        <taxon>Eukaryota</taxon>
        <taxon>Viridiplantae</taxon>
        <taxon>Streptophyta</taxon>
        <taxon>Embryophyta</taxon>
        <taxon>Tracheophyta</taxon>
        <taxon>Spermatophyta</taxon>
        <taxon>Magnoliopsida</taxon>
        <taxon>Liliopsida</taxon>
        <taxon>Poales</taxon>
        <taxon>Poaceae</taxon>
        <taxon>BOP clade</taxon>
        <taxon>Pooideae</taxon>
        <taxon>Triticodae</taxon>
        <taxon>Triticeae</taxon>
        <taxon>Triticinae</taxon>
        <taxon>Triticum</taxon>
    </lineage>
</organism>
<feature type="compositionally biased region" description="Polar residues" evidence="4">
    <location>
        <begin position="465"/>
        <end position="475"/>
    </location>
</feature>
<dbReference type="GO" id="GO:0006508">
    <property type="term" value="P:proteolysis"/>
    <property type="evidence" value="ECO:0007669"/>
    <property type="project" value="UniProtKB-KW"/>
</dbReference>
<feature type="region of interest" description="Disordered" evidence="4">
    <location>
        <begin position="551"/>
        <end position="587"/>
    </location>
</feature>
<dbReference type="PANTHER" id="PTHR34835">
    <property type="entry name" value="OS07G0283600 PROTEIN-RELATED"/>
    <property type="match status" value="1"/>
</dbReference>
<dbReference type="AlphaFoldDB" id="A0A7G2IFR4"/>
<evidence type="ECO:0000256" key="4">
    <source>
        <dbReference type="SAM" id="MobiDB-lite"/>
    </source>
</evidence>
<evidence type="ECO:0000259" key="5">
    <source>
        <dbReference type="PROSITE" id="PS50600"/>
    </source>
</evidence>
<reference evidence="6" key="1">
    <citation type="journal article" date="2014" name="Science">
        <title>Structural and functional partitioning of bread wheat chromosome 3B.</title>
        <authorList>
            <person name="Choulet F."/>
            <person name="Alberti A."/>
            <person name="Theil S."/>
            <person name="Glover N."/>
            <person name="Barbe V."/>
            <person name="Daron J."/>
            <person name="Pingault L."/>
            <person name="Sourdille P."/>
            <person name="Couloux A."/>
            <person name="Paux E."/>
            <person name="Leroy P."/>
            <person name="Mangenot S."/>
            <person name="Guilhot N."/>
            <person name="Le Gouis J."/>
            <person name="Balfourier F."/>
            <person name="Alaux M."/>
            <person name="Jamilloux V."/>
            <person name="Poulain J."/>
            <person name="Durand C."/>
            <person name="Bellec A."/>
            <person name="Gaspin C."/>
            <person name="Safar J."/>
            <person name="Dolezel J."/>
            <person name="Rogers J."/>
            <person name="Vandepoele K."/>
            <person name="Aury J.M."/>
            <person name="Mayer K."/>
            <person name="Berges H."/>
            <person name="Quesneville H."/>
            <person name="Wincker P."/>
            <person name="Feuillet C."/>
        </authorList>
    </citation>
    <scope>NUCLEOTIDE SEQUENCE [LARGE SCALE GENOMIC DNA]</scope>
</reference>
<evidence type="ECO:0000313" key="6">
    <source>
        <dbReference type="EMBL" id="CDJ26290.1"/>
    </source>
</evidence>
<dbReference type="EMBL" id="CBUC010000033">
    <property type="protein sequence ID" value="CDJ26290.1"/>
    <property type="molecule type" value="Genomic_DNA"/>
</dbReference>
<dbReference type="PANTHER" id="PTHR34835:SF77">
    <property type="entry name" value="OS08G0365200 PROTEIN"/>
    <property type="match status" value="1"/>
</dbReference>